<dbReference type="GO" id="GO:0005886">
    <property type="term" value="C:plasma membrane"/>
    <property type="evidence" value="ECO:0007669"/>
    <property type="project" value="UniProtKB-SubCell"/>
</dbReference>
<evidence type="ECO:0000256" key="16">
    <source>
        <dbReference type="PIRSR" id="PIRSR600829-2"/>
    </source>
</evidence>
<evidence type="ECO:0000313" key="21">
    <source>
        <dbReference type="EMBL" id="KJU82193.1"/>
    </source>
</evidence>
<dbReference type="Gene3D" id="1.20.144.10">
    <property type="entry name" value="Phosphatidic acid phosphatase type 2/haloperoxidase"/>
    <property type="match status" value="1"/>
</dbReference>
<evidence type="ECO:0000256" key="18">
    <source>
        <dbReference type="PIRSR" id="PIRSR600829-4"/>
    </source>
</evidence>
<dbReference type="SUPFAM" id="SSF48317">
    <property type="entry name" value="Acid phosphatase/Vanadium-dependent haloperoxidase"/>
    <property type="match status" value="1"/>
</dbReference>
<gene>
    <name evidence="21" type="ORF">MBAV_005611</name>
</gene>
<feature type="transmembrane region" description="Helical" evidence="19">
    <location>
        <begin position="92"/>
        <end position="112"/>
    </location>
</feature>
<feature type="transmembrane region" description="Helical" evidence="19">
    <location>
        <begin position="213"/>
        <end position="231"/>
    </location>
</feature>
<evidence type="ECO:0000259" key="20">
    <source>
        <dbReference type="SMART" id="SM00014"/>
    </source>
</evidence>
<keyword evidence="10 19" id="KW-1133">Transmembrane helix</keyword>
<name>A0A0F3GNB9_9BACT</name>
<dbReference type="Proteomes" id="UP000033423">
    <property type="component" value="Unassembled WGS sequence"/>
</dbReference>
<dbReference type="SMART" id="SM00014">
    <property type="entry name" value="acidPPc"/>
    <property type="match status" value="1"/>
</dbReference>
<feature type="binding site" evidence="17">
    <location>
        <begin position="81"/>
        <end position="83"/>
    </location>
    <ligand>
        <name>ATP</name>
        <dbReference type="ChEBI" id="CHEBI:30616"/>
    </ligand>
</feature>
<feature type="transmembrane region" description="Helical" evidence="19">
    <location>
        <begin position="132"/>
        <end position="149"/>
    </location>
</feature>
<keyword evidence="13" id="KW-0594">Phospholipid biosynthesis</keyword>
<keyword evidence="11" id="KW-0443">Lipid metabolism</keyword>
<dbReference type="GO" id="GO:0005524">
    <property type="term" value="F:ATP binding"/>
    <property type="evidence" value="ECO:0007669"/>
    <property type="project" value="UniProtKB-KW"/>
</dbReference>
<feature type="transmembrane region" description="Helical" evidence="19">
    <location>
        <begin position="51"/>
        <end position="71"/>
    </location>
</feature>
<feature type="binding site" evidence="17">
    <location>
        <position position="24"/>
    </location>
    <ligand>
        <name>ATP</name>
        <dbReference type="ChEBI" id="CHEBI:30616"/>
    </ligand>
</feature>
<keyword evidence="8 21" id="KW-0418">Kinase</keyword>
<feature type="active site" description="Proton acceptor" evidence="15">
    <location>
        <position position="65"/>
    </location>
</feature>
<feature type="binding site" evidence="17">
    <location>
        <position position="72"/>
    </location>
    <ligand>
        <name>ATP</name>
        <dbReference type="ChEBI" id="CHEBI:30616"/>
    </ligand>
</feature>
<evidence type="ECO:0000256" key="11">
    <source>
        <dbReference type="ARBA" id="ARBA00023098"/>
    </source>
</evidence>
<evidence type="ECO:0000256" key="6">
    <source>
        <dbReference type="ARBA" id="ARBA00022692"/>
    </source>
</evidence>
<keyword evidence="12 19" id="KW-0472">Membrane</keyword>
<feature type="binding site" evidence="17">
    <location>
        <begin position="90"/>
        <end position="91"/>
    </location>
    <ligand>
        <name>ATP</name>
        <dbReference type="ChEBI" id="CHEBI:30616"/>
    </ligand>
</feature>
<dbReference type="PANTHER" id="PTHR34299:SF1">
    <property type="entry name" value="DIACYLGLYCEROL KINASE"/>
    <property type="match status" value="1"/>
</dbReference>
<dbReference type="InterPro" id="IPR036938">
    <property type="entry name" value="PAP2/HPO_sf"/>
</dbReference>
<sequence>MPLRRSLDSANHAIEGILIAAKMERHLRYHLYVAAFVILFSYIAGVTKTEFLIISIVTLVVIMAELINTAIEATVNILSPERHEKARIAKDVAAGAVLTTALGAAVIGYIILSPYLVNIFEKGLHVSRHSGNEIAVLSVIIVVILVVLLKAFTGKGHPLRGGMPSGHAALSFSVWVSITLVTRNFIASLLSLVVAVLIAQSRLTIKVHNLREVLLGAVTGIIVTFLLFWVFT</sequence>
<accession>A0A0F3GNB9</accession>
<feature type="transmembrane region" description="Helical" evidence="19">
    <location>
        <begin position="184"/>
        <end position="201"/>
    </location>
</feature>
<protein>
    <submittedName>
        <fullName evidence="21">Diacylglycerol kinase/PAP2 family protein</fullName>
    </submittedName>
</protein>
<evidence type="ECO:0000256" key="14">
    <source>
        <dbReference type="ARBA" id="ARBA00023264"/>
    </source>
</evidence>
<dbReference type="PATRIC" id="fig|29290.4.peg.7424"/>
<evidence type="ECO:0000256" key="13">
    <source>
        <dbReference type="ARBA" id="ARBA00023209"/>
    </source>
</evidence>
<evidence type="ECO:0000256" key="4">
    <source>
        <dbReference type="ARBA" id="ARBA00022516"/>
    </source>
</evidence>
<dbReference type="CDD" id="cd14265">
    <property type="entry name" value="UDPK_IM_like"/>
    <property type="match status" value="1"/>
</dbReference>
<evidence type="ECO:0000313" key="22">
    <source>
        <dbReference type="Proteomes" id="UP000033423"/>
    </source>
</evidence>
<evidence type="ECO:0000256" key="17">
    <source>
        <dbReference type="PIRSR" id="PIRSR600829-3"/>
    </source>
</evidence>
<evidence type="ECO:0000256" key="3">
    <source>
        <dbReference type="ARBA" id="ARBA00022475"/>
    </source>
</evidence>
<dbReference type="Pfam" id="PF01219">
    <property type="entry name" value="DAGK_prokar"/>
    <property type="match status" value="1"/>
</dbReference>
<dbReference type="InterPro" id="IPR036945">
    <property type="entry name" value="DAGK_sf"/>
</dbReference>
<comment type="similarity">
    <text evidence="2">Belongs to the bacterial diacylglycerol kinase family.</text>
</comment>
<dbReference type="PANTHER" id="PTHR34299">
    <property type="entry name" value="DIACYLGLYCEROL KINASE"/>
    <property type="match status" value="1"/>
</dbReference>
<keyword evidence="14" id="KW-1208">Phospholipid metabolism</keyword>
<keyword evidence="18" id="KW-0460">Magnesium</keyword>
<evidence type="ECO:0000256" key="1">
    <source>
        <dbReference type="ARBA" id="ARBA00004651"/>
    </source>
</evidence>
<dbReference type="GO" id="GO:0046872">
    <property type="term" value="F:metal ion binding"/>
    <property type="evidence" value="ECO:0007669"/>
    <property type="project" value="UniProtKB-KW"/>
</dbReference>
<feature type="binding site" evidence="16">
    <location>
        <position position="5"/>
    </location>
    <ligand>
        <name>substrate</name>
    </ligand>
</feature>
<dbReference type="InterPro" id="IPR000326">
    <property type="entry name" value="PAP2/HPO"/>
</dbReference>
<reference evidence="21 22" key="1">
    <citation type="submission" date="2015-02" db="EMBL/GenBank/DDBJ databases">
        <title>Single-cell genomics of uncultivated deep-branching MTB reveals a conserved set of magnetosome genes.</title>
        <authorList>
            <person name="Kolinko S."/>
            <person name="Richter M."/>
            <person name="Glockner F.O."/>
            <person name="Brachmann A."/>
            <person name="Schuler D."/>
        </authorList>
    </citation>
    <scope>NUCLEOTIDE SEQUENCE [LARGE SCALE GENOMIC DNA]</scope>
    <source>
        <strain evidence="21">TM-1</strain>
    </source>
</reference>
<feature type="binding site" evidence="16">
    <location>
        <position position="65"/>
    </location>
    <ligand>
        <name>substrate</name>
    </ligand>
</feature>
<feature type="transmembrane region" description="Helical" evidence="19">
    <location>
        <begin position="29"/>
        <end position="45"/>
    </location>
</feature>
<comment type="cofactor">
    <cofactor evidence="18">
        <name>Mg(2+)</name>
        <dbReference type="ChEBI" id="CHEBI:18420"/>
    </cofactor>
    <text evidence="18">Mn(2+), Zn(2+), Cd(2+) and Co(2+) support activity to lesser extents.</text>
</comment>
<evidence type="ECO:0000256" key="8">
    <source>
        <dbReference type="ARBA" id="ARBA00022777"/>
    </source>
</evidence>
<organism evidence="21 22">
    <name type="scientific">Candidatus Magnetobacterium bavaricum</name>
    <dbReference type="NCBI Taxonomy" id="29290"/>
    <lineage>
        <taxon>Bacteria</taxon>
        <taxon>Pseudomonadati</taxon>
        <taxon>Nitrospirota</taxon>
        <taxon>Thermodesulfovibrionia</taxon>
        <taxon>Thermodesulfovibrionales</taxon>
        <taxon>Candidatus Magnetobacteriaceae</taxon>
        <taxon>Candidatus Magnetobacterium</taxon>
    </lineage>
</organism>
<keyword evidence="3" id="KW-1003">Cell membrane</keyword>
<feature type="binding site" evidence="18">
    <location>
        <position position="24"/>
    </location>
    <ligand>
        <name>a divalent metal cation</name>
        <dbReference type="ChEBI" id="CHEBI:60240"/>
    </ligand>
</feature>
<dbReference type="InterPro" id="IPR000829">
    <property type="entry name" value="DAGK"/>
</dbReference>
<evidence type="ECO:0000256" key="5">
    <source>
        <dbReference type="ARBA" id="ARBA00022679"/>
    </source>
</evidence>
<keyword evidence="22" id="KW-1185">Reference proteome</keyword>
<dbReference type="Gene3D" id="1.10.287.3610">
    <property type="match status" value="1"/>
</dbReference>
<dbReference type="AlphaFoldDB" id="A0A0F3GNB9"/>
<evidence type="ECO:0000256" key="2">
    <source>
        <dbReference type="ARBA" id="ARBA00005967"/>
    </source>
</evidence>
<comment type="subcellular location">
    <subcellularLocation>
        <location evidence="1">Cell membrane</location>
        <topology evidence="1">Multi-pass membrane protein</topology>
    </subcellularLocation>
</comment>
<dbReference type="GO" id="GO:0008654">
    <property type="term" value="P:phospholipid biosynthetic process"/>
    <property type="evidence" value="ECO:0007669"/>
    <property type="project" value="UniProtKB-KW"/>
</dbReference>
<keyword evidence="5" id="KW-0808">Transferase</keyword>
<evidence type="ECO:0000256" key="12">
    <source>
        <dbReference type="ARBA" id="ARBA00023136"/>
    </source>
</evidence>
<evidence type="ECO:0000256" key="7">
    <source>
        <dbReference type="ARBA" id="ARBA00022741"/>
    </source>
</evidence>
<proteinExistence type="inferred from homology"/>
<keyword evidence="6 19" id="KW-0812">Transmembrane</keyword>
<dbReference type="EMBL" id="LACI01002403">
    <property type="protein sequence ID" value="KJU82193.1"/>
    <property type="molecule type" value="Genomic_DNA"/>
</dbReference>
<dbReference type="GO" id="GO:0016301">
    <property type="term" value="F:kinase activity"/>
    <property type="evidence" value="ECO:0007669"/>
    <property type="project" value="UniProtKB-KW"/>
</dbReference>
<evidence type="ECO:0000256" key="10">
    <source>
        <dbReference type="ARBA" id="ARBA00022989"/>
    </source>
</evidence>
<dbReference type="Pfam" id="PF01569">
    <property type="entry name" value="PAP2"/>
    <property type="match status" value="1"/>
</dbReference>
<keyword evidence="18" id="KW-0479">Metal-binding</keyword>
<evidence type="ECO:0000256" key="15">
    <source>
        <dbReference type="PIRSR" id="PIRSR600829-1"/>
    </source>
</evidence>
<feature type="binding site" evidence="17">
    <location>
        <position position="5"/>
    </location>
    <ligand>
        <name>ATP</name>
        <dbReference type="ChEBI" id="CHEBI:30616"/>
    </ligand>
</feature>
<feature type="binding site" evidence="18">
    <location>
        <position position="72"/>
    </location>
    <ligand>
        <name>a divalent metal cation</name>
        <dbReference type="ChEBI" id="CHEBI:60240"/>
    </ligand>
</feature>
<feature type="domain" description="Phosphatidic acid phosphatase type 2/haloperoxidase" evidence="20">
    <location>
        <begin position="97"/>
        <end position="228"/>
    </location>
</feature>
<keyword evidence="7 17" id="KW-0547">Nucleotide-binding</keyword>
<dbReference type="InterPro" id="IPR033717">
    <property type="entry name" value="UDPK"/>
</dbReference>
<keyword evidence="4" id="KW-0444">Lipid biosynthesis</keyword>
<keyword evidence="9 17" id="KW-0067">ATP-binding</keyword>
<evidence type="ECO:0000256" key="9">
    <source>
        <dbReference type="ARBA" id="ARBA00022840"/>
    </source>
</evidence>
<comment type="caution">
    <text evidence="21">The sequence shown here is derived from an EMBL/GenBank/DDBJ whole genome shotgun (WGS) entry which is preliminary data.</text>
</comment>
<evidence type="ECO:0000256" key="19">
    <source>
        <dbReference type="SAM" id="Phobius"/>
    </source>
</evidence>